<dbReference type="EC" id="5.4.99.-" evidence="5"/>
<comment type="function">
    <text evidence="5">Responsible for synthesis of pseudouridine from uracil.</text>
</comment>
<dbReference type="InterPro" id="IPR006224">
    <property type="entry name" value="PsdUridine_synth_RluA-like_CS"/>
</dbReference>
<protein>
    <recommendedName>
        <fullName evidence="5">Pseudouridine synthase</fullName>
        <ecNumber evidence="5">5.4.99.-</ecNumber>
    </recommendedName>
</protein>
<dbReference type="InterPro" id="IPR006145">
    <property type="entry name" value="PsdUridine_synth_RsuA/RluA"/>
</dbReference>
<comment type="catalytic activity">
    <reaction evidence="1 5">
        <text>a uridine in RNA = a pseudouridine in RNA</text>
        <dbReference type="Rhea" id="RHEA:48348"/>
        <dbReference type="Rhea" id="RHEA-COMP:12068"/>
        <dbReference type="Rhea" id="RHEA-COMP:12069"/>
        <dbReference type="ChEBI" id="CHEBI:65314"/>
        <dbReference type="ChEBI" id="CHEBI:65315"/>
    </reaction>
</comment>
<dbReference type="InterPro" id="IPR006225">
    <property type="entry name" value="PsdUridine_synth_RluC/D"/>
</dbReference>
<accession>A0ABV1GIJ5</accession>
<dbReference type="PROSITE" id="PS50889">
    <property type="entry name" value="S4"/>
    <property type="match status" value="1"/>
</dbReference>
<evidence type="ECO:0000313" key="7">
    <source>
        <dbReference type="EMBL" id="MEQ2521676.1"/>
    </source>
</evidence>
<evidence type="ECO:0000256" key="3">
    <source>
        <dbReference type="ARBA" id="ARBA00023235"/>
    </source>
</evidence>
<dbReference type="PANTHER" id="PTHR21600">
    <property type="entry name" value="MITOCHONDRIAL RNA PSEUDOURIDINE SYNTHASE"/>
    <property type="match status" value="1"/>
</dbReference>
<evidence type="ECO:0000256" key="4">
    <source>
        <dbReference type="PROSITE-ProRule" id="PRU00182"/>
    </source>
</evidence>
<dbReference type="Gene3D" id="3.10.290.10">
    <property type="entry name" value="RNA-binding S4 domain"/>
    <property type="match status" value="1"/>
</dbReference>
<dbReference type="InterPro" id="IPR050188">
    <property type="entry name" value="RluA_PseudoU_synthase"/>
</dbReference>
<dbReference type="EMBL" id="JBBMFA010000113">
    <property type="protein sequence ID" value="MEQ2521676.1"/>
    <property type="molecule type" value="Genomic_DNA"/>
</dbReference>
<comment type="similarity">
    <text evidence="2 5">Belongs to the pseudouridine synthase RluA family.</text>
</comment>
<evidence type="ECO:0000256" key="1">
    <source>
        <dbReference type="ARBA" id="ARBA00000073"/>
    </source>
</evidence>
<evidence type="ECO:0000313" key="8">
    <source>
        <dbReference type="Proteomes" id="UP001477672"/>
    </source>
</evidence>
<dbReference type="NCBIfam" id="TIGR00005">
    <property type="entry name" value="rluA_subfam"/>
    <property type="match status" value="1"/>
</dbReference>
<keyword evidence="4" id="KW-0694">RNA-binding</keyword>
<dbReference type="PANTHER" id="PTHR21600:SF44">
    <property type="entry name" value="RIBOSOMAL LARGE SUBUNIT PSEUDOURIDINE SYNTHASE D"/>
    <property type="match status" value="1"/>
</dbReference>
<feature type="domain" description="RNA-binding S4" evidence="6">
    <location>
        <begin position="15"/>
        <end position="79"/>
    </location>
</feature>
<keyword evidence="8" id="KW-1185">Reference proteome</keyword>
<dbReference type="CDD" id="cd00165">
    <property type="entry name" value="S4"/>
    <property type="match status" value="1"/>
</dbReference>
<evidence type="ECO:0000256" key="2">
    <source>
        <dbReference type="ARBA" id="ARBA00010876"/>
    </source>
</evidence>
<dbReference type="Proteomes" id="UP001477672">
    <property type="component" value="Unassembled WGS sequence"/>
</dbReference>
<dbReference type="Pfam" id="PF01479">
    <property type="entry name" value="S4"/>
    <property type="match status" value="1"/>
</dbReference>
<dbReference type="SMART" id="SM00363">
    <property type="entry name" value="S4"/>
    <property type="match status" value="1"/>
</dbReference>
<dbReference type="Gene3D" id="3.30.2350.10">
    <property type="entry name" value="Pseudouridine synthase"/>
    <property type="match status" value="1"/>
</dbReference>
<organism evidence="7 8">
    <name type="scientific">Ruthenibacterium intestinale</name>
    <dbReference type="NCBI Taxonomy" id="3133163"/>
    <lineage>
        <taxon>Bacteria</taxon>
        <taxon>Bacillati</taxon>
        <taxon>Bacillota</taxon>
        <taxon>Clostridia</taxon>
        <taxon>Eubacteriales</taxon>
        <taxon>Oscillospiraceae</taxon>
        <taxon>Ruthenibacterium</taxon>
    </lineage>
</organism>
<evidence type="ECO:0000256" key="5">
    <source>
        <dbReference type="RuleBase" id="RU362028"/>
    </source>
</evidence>
<dbReference type="InterPro" id="IPR020103">
    <property type="entry name" value="PsdUridine_synth_cat_dom_sf"/>
</dbReference>
<proteinExistence type="inferred from homology"/>
<sequence>MIRHEFSVSPELAGQRIDKVLAENLTDVTRSFAQQLIEQGLVLCNGKKAAKSLKVAVGDSVVCEIPPPQNTEIIPRNIPLDIVYEDDVLLVVNKPKGMVVHPAPGNPDGTLVNALLYHCHGNLSGINGEIRPGIVHRIDKDTSGLLVVAKDNAAHLALSEQFAVHSITRVYQTVVYGGFREDDGFVEGLIGRHPVDRKRMAVVNKNGKYAYTAYHVEARFRGFTHLSVRLKTGRTHQIRVHMASIGHPVAGDAVYGPHKVLTQLQGQCLHAGTLGFIHPSSGKYMEFQSELPLYFTDFLKQIQKE</sequence>
<dbReference type="Pfam" id="PF00849">
    <property type="entry name" value="PseudoU_synth_2"/>
    <property type="match status" value="1"/>
</dbReference>
<gene>
    <name evidence="7" type="ORF">WMO24_14750</name>
</gene>
<comment type="caution">
    <text evidence="7">The sequence shown here is derived from an EMBL/GenBank/DDBJ whole genome shotgun (WGS) entry which is preliminary data.</text>
</comment>
<dbReference type="PROSITE" id="PS01129">
    <property type="entry name" value="PSI_RLU"/>
    <property type="match status" value="1"/>
</dbReference>
<reference evidence="7 8" key="1">
    <citation type="submission" date="2024-03" db="EMBL/GenBank/DDBJ databases">
        <title>Human intestinal bacterial collection.</title>
        <authorList>
            <person name="Pauvert C."/>
            <person name="Hitch T.C.A."/>
            <person name="Clavel T."/>
        </authorList>
    </citation>
    <scope>NUCLEOTIDE SEQUENCE [LARGE SCALE GENOMIC DNA]</scope>
    <source>
        <strain evidence="7 8">CLA-JM-H11</strain>
    </source>
</reference>
<dbReference type="RefSeq" id="WP_349217145.1">
    <property type="nucleotide sequence ID" value="NZ_JBBMFA010000113.1"/>
</dbReference>
<dbReference type="SUPFAM" id="SSF55120">
    <property type="entry name" value="Pseudouridine synthase"/>
    <property type="match status" value="1"/>
</dbReference>
<evidence type="ECO:0000259" key="6">
    <source>
        <dbReference type="SMART" id="SM00363"/>
    </source>
</evidence>
<dbReference type="SUPFAM" id="SSF55174">
    <property type="entry name" value="Alpha-L RNA-binding motif"/>
    <property type="match status" value="1"/>
</dbReference>
<dbReference type="InterPro" id="IPR036986">
    <property type="entry name" value="S4_RNA-bd_sf"/>
</dbReference>
<dbReference type="InterPro" id="IPR002942">
    <property type="entry name" value="S4_RNA-bd"/>
</dbReference>
<name>A0ABV1GIJ5_9FIRM</name>
<keyword evidence="3 5" id="KW-0413">Isomerase</keyword>
<dbReference type="CDD" id="cd02869">
    <property type="entry name" value="PseudoU_synth_RluA_like"/>
    <property type="match status" value="1"/>
</dbReference>